<dbReference type="InterPro" id="IPR001752">
    <property type="entry name" value="Kinesin_motor_dom"/>
</dbReference>
<proteinExistence type="inferred from homology"/>
<keyword evidence="14" id="KW-1185">Reference proteome</keyword>
<dbReference type="GO" id="GO:0005874">
    <property type="term" value="C:microtubule"/>
    <property type="evidence" value="ECO:0007669"/>
    <property type="project" value="UniProtKB-KW"/>
</dbReference>
<keyword evidence="2" id="KW-0963">Cytoplasm</keyword>
<feature type="region of interest" description="Disordered" evidence="11">
    <location>
        <begin position="594"/>
        <end position="615"/>
    </location>
</feature>
<evidence type="ECO:0000313" key="14">
    <source>
        <dbReference type="Proteomes" id="UP000242474"/>
    </source>
</evidence>
<evidence type="ECO:0000256" key="1">
    <source>
        <dbReference type="ARBA" id="ARBA00004245"/>
    </source>
</evidence>
<comment type="similarity">
    <text evidence="9 10">Belongs to the TRAFAC class myosin-kinesin ATPase superfamily. Kinesin family.</text>
</comment>
<accession>A0A2G5BHQ8</accession>
<dbReference type="GO" id="GO:0005524">
    <property type="term" value="F:ATP binding"/>
    <property type="evidence" value="ECO:0007669"/>
    <property type="project" value="UniProtKB-UniRule"/>
</dbReference>
<name>A0A2G5BHQ8_COERN</name>
<dbReference type="GO" id="GO:0008017">
    <property type="term" value="F:microtubule binding"/>
    <property type="evidence" value="ECO:0007669"/>
    <property type="project" value="InterPro"/>
</dbReference>
<dbReference type="InterPro" id="IPR027417">
    <property type="entry name" value="P-loop_NTPase"/>
</dbReference>
<evidence type="ECO:0000256" key="8">
    <source>
        <dbReference type="ARBA" id="ARBA00023212"/>
    </source>
</evidence>
<evidence type="ECO:0000256" key="5">
    <source>
        <dbReference type="ARBA" id="ARBA00022840"/>
    </source>
</evidence>
<feature type="binding site" evidence="9">
    <location>
        <begin position="100"/>
        <end position="107"/>
    </location>
    <ligand>
        <name>ATP</name>
        <dbReference type="ChEBI" id="CHEBI:30616"/>
    </ligand>
</feature>
<evidence type="ECO:0000256" key="3">
    <source>
        <dbReference type="ARBA" id="ARBA00022701"/>
    </source>
</evidence>
<feature type="domain" description="Kinesin motor" evidence="12">
    <location>
        <begin position="6"/>
        <end position="371"/>
    </location>
</feature>
<dbReference type="PROSITE" id="PS00411">
    <property type="entry name" value="KINESIN_MOTOR_1"/>
    <property type="match status" value="1"/>
</dbReference>
<evidence type="ECO:0000313" key="13">
    <source>
        <dbReference type="EMBL" id="PIA18525.1"/>
    </source>
</evidence>
<evidence type="ECO:0000256" key="4">
    <source>
        <dbReference type="ARBA" id="ARBA00022741"/>
    </source>
</evidence>
<dbReference type="PRINTS" id="PR00380">
    <property type="entry name" value="KINESINHEAVY"/>
</dbReference>
<dbReference type="AlphaFoldDB" id="A0A2G5BHQ8"/>
<dbReference type="Gene3D" id="3.40.850.10">
    <property type="entry name" value="Kinesin motor domain"/>
    <property type="match status" value="1"/>
</dbReference>
<evidence type="ECO:0000259" key="12">
    <source>
        <dbReference type="PROSITE" id="PS50067"/>
    </source>
</evidence>
<dbReference type="SUPFAM" id="SSF49879">
    <property type="entry name" value="SMAD/FHA domain"/>
    <property type="match status" value="1"/>
</dbReference>
<comment type="subcellular location">
    <subcellularLocation>
        <location evidence="1">Cytoplasm</location>
        <location evidence="1">Cytoskeleton</location>
    </subcellularLocation>
</comment>
<gene>
    <name evidence="13" type="ORF">COEREDRAFT_90968</name>
</gene>
<dbReference type="Gene3D" id="2.60.200.20">
    <property type="match status" value="1"/>
</dbReference>
<reference evidence="13 14" key="1">
    <citation type="journal article" date="2015" name="Genome Biol. Evol.">
        <title>Phylogenomic analyses indicate that early fungi evolved digesting cell walls of algal ancestors of land plants.</title>
        <authorList>
            <person name="Chang Y."/>
            <person name="Wang S."/>
            <person name="Sekimoto S."/>
            <person name="Aerts A.L."/>
            <person name="Choi C."/>
            <person name="Clum A."/>
            <person name="LaButti K.M."/>
            <person name="Lindquist E.A."/>
            <person name="Yee Ngan C."/>
            <person name="Ohm R.A."/>
            <person name="Salamov A.A."/>
            <person name="Grigoriev I.V."/>
            <person name="Spatafora J.W."/>
            <person name="Berbee M.L."/>
        </authorList>
    </citation>
    <scope>NUCLEOTIDE SEQUENCE [LARGE SCALE GENOMIC DNA]</scope>
    <source>
        <strain evidence="13 14">NRRL 1564</strain>
    </source>
</reference>
<dbReference type="OrthoDB" id="3176171at2759"/>
<keyword evidence="8" id="KW-0206">Cytoskeleton</keyword>
<dbReference type="Pfam" id="PF16183">
    <property type="entry name" value="Kinesin_assoc"/>
    <property type="match status" value="1"/>
</dbReference>
<keyword evidence="6" id="KW-0175">Coiled coil</keyword>
<dbReference type="InterPro" id="IPR032405">
    <property type="entry name" value="Kinesin_assoc"/>
</dbReference>
<keyword evidence="4 9" id="KW-0547">Nucleotide-binding</keyword>
<dbReference type="InterPro" id="IPR019821">
    <property type="entry name" value="Kinesin_motor_CS"/>
</dbReference>
<dbReference type="SMART" id="SM00129">
    <property type="entry name" value="KISc"/>
    <property type="match status" value="1"/>
</dbReference>
<dbReference type="EMBL" id="KZ303489">
    <property type="protein sequence ID" value="PIA18525.1"/>
    <property type="molecule type" value="Genomic_DNA"/>
</dbReference>
<dbReference type="InterPro" id="IPR008984">
    <property type="entry name" value="SMAD_FHA_dom_sf"/>
</dbReference>
<keyword evidence="5 9" id="KW-0067">ATP-binding</keyword>
<feature type="region of interest" description="Disordered" evidence="11">
    <location>
        <begin position="398"/>
        <end position="425"/>
    </location>
</feature>
<keyword evidence="7 9" id="KW-0505">Motor protein</keyword>
<keyword evidence="3 10" id="KW-0493">Microtubule</keyword>
<dbReference type="FunFam" id="3.40.850.10:FF:000167">
    <property type="entry name" value="Uncharacterized protein"/>
    <property type="match status" value="1"/>
</dbReference>
<protein>
    <recommendedName>
        <fullName evidence="10">Kinesin-like protein</fullName>
    </recommendedName>
</protein>
<dbReference type="PROSITE" id="PS50067">
    <property type="entry name" value="KINESIN_MOTOR_2"/>
    <property type="match status" value="1"/>
</dbReference>
<feature type="compositionally biased region" description="Low complexity" evidence="11">
    <location>
        <begin position="599"/>
        <end position="610"/>
    </location>
</feature>
<dbReference type="Gene3D" id="6.10.250.2520">
    <property type="match status" value="1"/>
</dbReference>
<sequence length="643" mass="69917">MTEHKNVVVAVRCRPLNAREEKRGVQRLVTMHGQQAQLIQPGEGTGKRGERRQRTYTFDYAYPPVSDSGEAGQQNVFNDIGQAVLGHALSGYHCCVFAYGQTGSGKSYTMMGNSSSSSDAGLIPRISKGLFACIEEEEEREEGVSYHVEVSYLEIYNERVRDLLNPISASSSINSNGNNNNMGLRVREHPSLGPYVEDLTKAAVSTHSEMLTHMVQGNRARTVAATQMNAASSRSHAVFTAIVTRRKQTEAQVTERVSRISLVDLAGSERAGATMATGARLREGARINQSLAALGKVISALADQERRPPAPSSSSQASSVPFVPYRDSVLTWLLKDSLGGNSRTFMIATVSPLDYGETLSTLRYASRARHIVNVATVNEDATAKLVRQLREEINELQRQLHKRTAPSATTSNNANGGGVGSGGDLEDQLAADEKLIAELNQSWEEKLQRTQALQQAQEQALAAMGISVDTDGQGQGVGLHAPRDIPHLVNLSEDPLMSECLVYNLKPGTTVVGDDDSADIRLGGGVAQNHCVFEYDGELIVRPIANSPVMVNGRSITGPKRLRSGYRIVIGAYVFRLNHPLQAREDLLRAEQFGGISSGGSTSRSTTPSDSRPEDWQCYDRAQQQQLALEECDGGHVVRQLQF</sequence>
<organism evidence="13 14">
    <name type="scientific">Coemansia reversa (strain ATCC 12441 / NRRL 1564)</name>
    <dbReference type="NCBI Taxonomy" id="763665"/>
    <lineage>
        <taxon>Eukaryota</taxon>
        <taxon>Fungi</taxon>
        <taxon>Fungi incertae sedis</taxon>
        <taxon>Zoopagomycota</taxon>
        <taxon>Kickxellomycotina</taxon>
        <taxon>Kickxellomycetes</taxon>
        <taxon>Kickxellales</taxon>
        <taxon>Kickxellaceae</taxon>
        <taxon>Coemansia</taxon>
    </lineage>
</organism>
<evidence type="ECO:0000256" key="6">
    <source>
        <dbReference type="ARBA" id="ARBA00023054"/>
    </source>
</evidence>
<evidence type="ECO:0000256" key="7">
    <source>
        <dbReference type="ARBA" id="ARBA00023175"/>
    </source>
</evidence>
<evidence type="ECO:0000256" key="10">
    <source>
        <dbReference type="RuleBase" id="RU000394"/>
    </source>
</evidence>
<evidence type="ECO:0000256" key="2">
    <source>
        <dbReference type="ARBA" id="ARBA00022490"/>
    </source>
</evidence>
<dbReference type="InterPro" id="IPR036961">
    <property type="entry name" value="Kinesin_motor_dom_sf"/>
</dbReference>
<evidence type="ECO:0000256" key="9">
    <source>
        <dbReference type="PROSITE-ProRule" id="PRU00283"/>
    </source>
</evidence>
<dbReference type="GO" id="GO:0007018">
    <property type="term" value="P:microtubule-based movement"/>
    <property type="evidence" value="ECO:0007669"/>
    <property type="project" value="InterPro"/>
</dbReference>
<dbReference type="Proteomes" id="UP000242474">
    <property type="component" value="Unassembled WGS sequence"/>
</dbReference>
<evidence type="ECO:0000256" key="11">
    <source>
        <dbReference type="SAM" id="MobiDB-lite"/>
    </source>
</evidence>
<dbReference type="Pfam" id="PF00225">
    <property type="entry name" value="Kinesin"/>
    <property type="match status" value="1"/>
</dbReference>
<dbReference type="PANTHER" id="PTHR47117">
    <property type="entry name" value="STAR-RELATED LIPID TRANSFER PROTEIN 9"/>
    <property type="match status" value="1"/>
</dbReference>
<dbReference type="SUPFAM" id="SSF52540">
    <property type="entry name" value="P-loop containing nucleoside triphosphate hydrolases"/>
    <property type="match status" value="1"/>
</dbReference>
<dbReference type="STRING" id="763665.A0A2G5BHQ8"/>
<dbReference type="GO" id="GO:0003777">
    <property type="term" value="F:microtubule motor activity"/>
    <property type="evidence" value="ECO:0007669"/>
    <property type="project" value="InterPro"/>
</dbReference>